<feature type="compositionally biased region" description="Polar residues" evidence="1">
    <location>
        <begin position="2072"/>
        <end position="2086"/>
    </location>
</feature>
<feature type="region of interest" description="Disordered" evidence="1">
    <location>
        <begin position="194"/>
        <end position="255"/>
    </location>
</feature>
<feature type="domain" description="C2" evidence="2">
    <location>
        <begin position="953"/>
        <end position="1111"/>
    </location>
</feature>
<feature type="compositionally biased region" description="Low complexity" evidence="1">
    <location>
        <begin position="1923"/>
        <end position="1932"/>
    </location>
</feature>
<dbReference type="CDD" id="cd00030">
    <property type="entry name" value="C2"/>
    <property type="match status" value="1"/>
</dbReference>
<evidence type="ECO:0000256" key="1">
    <source>
        <dbReference type="SAM" id="MobiDB-lite"/>
    </source>
</evidence>
<dbReference type="Bgee" id="108710059">
    <property type="expression patterns" value="Expressed in egg cell and 19 other cell types or tissues"/>
</dbReference>
<dbReference type="Proteomes" id="UP000186698">
    <property type="component" value="Chromosome 2S"/>
</dbReference>
<feature type="region of interest" description="Disordered" evidence="1">
    <location>
        <begin position="2072"/>
        <end position="2221"/>
    </location>
</feature>
<dbReference type="GO" id="GO:0061511">
    <property type="term" value="P:centriole elongation"/>
    <property type="evidence" value="ECO:0000318"/>
    <property type="project" value="GO_Central"/>
</dbReference>
<dbReference type="InterPro" id="IPR037775">
    <property type="entry name" value="C2_C2CD3"/>
</dbReference>
<feature type="compositionally biased region" description="Basic and acidic residues" evidence="1">
    <location>
        <begin position="2035"/>
        <end position="2046"/>
    </location>
</feature>
<feature type="region of interest" description="Disordered" evidence="1">
    <location>
        <begin position="403"/>
        <end position="424"/>
    </location>
</feature>
<protein>
    <submittedName>
        <fullName evidence="4">C2 domain-containing protein 3</fullName>
    </submittedName>
</protein>
<dbReference type="Pfam" id="PF00168">
    <property type="entry name" value="C2"/>
    <property type="match status" value="3"/>
</dbReference>
<dbReference type="PANTHER" id="PTHR21254">
    <property type="entry name" value="C2 DOMAIN-CONTAINING PROTEIN 3"/>
    <property type="match status" value="1"/>
</dbReference>
<dbReference type="SMART" id="SM00239">
    <property type="entry name" value="C2"/>
    <property type="match status" value="4"/>
</dbReference>
<evidence type="ECO:0000259" key="2">
    <source>
        <dbReference type="PROSITE" id="PS50004"/>
    </source>
</evidence>
<proteinExistence type="predicted"/>
<feature type="domain" description="C2" evidence="2">
    <location>
        <begin position="1580"/>
        <end position="1712"/>
    </location>
</feature>
<evidence type="ECO:0000313" key="5">
    <source>
        <dbReference type="Xenbase" id="XB-GENE-17340560"/>
    </source>
</evidence>
<dbReference type="Xenbase" id="XB-GENE-17340560">
    <property type="gene designation" value="c2cd3.S"/>
</dbReference>
<evidence type="ECO:0000313" key="4">
    <source>
        <dbReference type="RefSeq" id="XP_018105925.1"/>
    </source>
</evidence>
<dbReference type="Gene3D" id="2.60.40.150">
    <property type="entry name" value="C2 domain"/>
    <property type="match status" value="2"/>
</dbReference>
<dbReference type="Pfam" id="PF25339">
    <property type="entry name" value="C2_C2CD3_N"/>
    <property type="match status" value="1"/>
</dbReference>
<dbReference type="AGR" id="Xenbase:XB-GENE-17340560"/>
<reference evidence="4" key="2">
    <citation type="submission" date="2025-08" db="UniProtKB">
        <authorList>
            <consortium name="RefSeq"/>
        </authorList>
    </citation>
    <scope>IDENTIFICATION</scope>
    <source>
        <strain evidence="4">J_2021</strain>
        <tissue evidence="4">Erythrocytes</tissue>
    </source>
</reference>
<dbReference type="OrthoDB" id="79771at2759"/>
<organism evidence="3 4">
    <name type="scientific">Xenopus laevis</name>
    <name type="common">African clawed frog</name>
    <dbReference type="NCBI Taxonomy" id="8355"/>
    <lineage>
        <taxon>Eukaryota</taxon>
        <taxon>Metazoa</taxon>
        <taxon>Chordata</taxon>
        <taxon>Craniata</taxon>
        <taxon>Vertebrata</taxon>
        <taxon>Euteleostomi</taxon>
        <taxon>Amphibia</taxon>
        <taxon>Batrachia</taxon>
        <taxon>Anura</taxon>
        <taxon>Pipoidea</taxon>
        <taxon>Pipidae</taxon>
        <taxon>Xenopodinae</taxon>
        <taxon>Xenopus</taxon>
        <taxon>Xenopus</taxon>
    </lineage>
</organism>
<evidence type="ECO:0000313" key="3">
    <source>
        <dbReference type="Proteomes" id="UP000186698"/>
    </source>
</evidence>
<feature type="region of interest" description="Disordered" evidence="1">
    <location>
        <begin position="1538"/>
        <end position="1591"/>
    </location>
</feature>
<dbReference type="KEGG" id="xla:108710059"/>
<dbReference type="GO" id="GO:0071539">
    <property type="term" value="P:protein localization to centrosome"/>
    <property type="evidence" value="ECO:0000318"/>
    <property type="project" value="GO_Central"/>
</dbReference>
<feature type="region of interest" description="Disordered" evidence="1">
    <location>
        <begin position="446"/>
        <end position="504"/>
    </location>
</feature>
<dbReference type="GO" id="GO:0034451">
    <property type="term" value="C:centriolar satellite"/>
    <property type="evidence" value="ECO:0000318"/>
    <property type="project" value="GO_Central"/>
</dbReference>
<reference evidence="3" key="1">
    <citation type="submission" date="2024-06" db="UniProtKB">
        <authorList>
            <consortium name="RefSeq"/>
        </authorList>
    </citation>
    <scope>NUCLEOTIDE SEQUENCE [LARGE SCALE GENOMIC DNA]</scope>
    <source>
        <strain evidence="3">J_2021</strain>
    </source>
</reference>
<dbReference type="CDD" id="cd08683">
    <property type="entry name" value="C2_C2cd3"/>
    <property type="match status" value="1"/>
</dbReference>
<name>A0A1L8HB94_XENLA</name>
<feature type="compositionally biased region" description="Acidic residues" evidence="1">
    <location>
        <begin position="2118"/>
        <end position="2140"/>
    </location>
</feature>
<dbReference type="PaxDb" id="8355-A0A1L8HB94"/>
<dbReference type="PROSITE" id="PS50004">
    <property type="entry name" value="C2"/>
    <property type="match status" value="5"/>
</dbReference>
<dbReference type="InterPro" id="IPR000008">
    <property type="entry name" value="C2_dom"/>
</dbReference>
<sequence length="2305" mass="255736">MKSRRVKSARPGKGRSKGVTDVSPSSSLPPLVEGQVRSFLQVTVSKILWTVPKPPLSVLVRLRWWGETSNGTIFRPRDSSQTEQKGLKTTTRYAVRCGPKQFTSYLTDMGMLVFEVMTKLDHFPIGRAQISGIAQLSLAHPISGFFTIVSPTSEKLGELQVSVQLEPLSETYDSSSSAHNTDISFDHAASRSESYGKALTSHPTALNDPPQPIRLSSADRRESESSSSRVTTPRGRDHLYFQENVDPGQNSYKGSQEHVNREQGNMGVHSSKQICSEGTAGKDASTVTSGPATKDLLSALLDQGSKLRDAMVVSALKSSPDLVRDPAIMLPPALINYSLSQARAASEVQSSTLMQNLLNRRQFPHSRDILLQAEDSFIADTETPSDAKAIELLLGSSVLSPGRYWDGTGSPPESMSGSDFYNESELNDPLYDQSLLENLFYKAPSDSSDLMSDDENAKSQNKKIKTARDRGFPQDQSADKEDAKQTKGKNSLRDSRTSEKSLTSASKFEGMSLSMDQVRLLDEIHVAHVVVESLRIPLDTAPVTPSKTSSRGRPPRPVHPAKQTFFVEFQFPASSKSRSGEVSSATEITRLVSSKIVGGSVKFQQRFAFPVMFSGQMIKQWWNTDLSFRIFLRKGTQKKPGPVGSASLPLRDVLQSPGLSLTCILPVSCTIEDHHTAVGPLKVSVELAGNNKNVLNLPEKTLEPQNQAPVSLAISSKARTELENSASYTDLRPVAEKTSSLQQSVPLHTGNEGLKVSVPQDLQQTTEEDGLLLHVVLMVPEGKGLITAGSDCSGICNSYLNCKLFSSQEATRSSVVWGSSQPQYNFSQVAPVTLTGRLLERMKNNVMIIEIWNRVASPGQDQLLGLVKLPLHQFYMSFSNAKITRLLLQAQYPVVAVDSYVPIIDMFSGRDRGKLKVLLAMGSGDQVVTLQRLKNEEGTNQTAMLRPAHFLDPPLSSSQIGKPQEGVTDHIFEIHVENVKGLTPLQSTVWGEADCFVQYYFPEHGPDSHAVSELPEIAMTLKPIRTATTLCVPDPVFNDRQSHTIAAQSDTPVQRLLLSAYSMQGLSGGGGVPFEIWCRYYYPNVRDQMVAKGLLPLSRLCAMVTMQHREDVGIQAFSLPLVPRTEKSAEFPPHCSGLLNVNMTYRRSVRNPVGMLATRMVSISVQIHRASGLQAAAQLVAQQDASFQYSADVGVNAYATIHPAFLPDVEVRNTRTVARTFCPQFDHHSEFPCNMVIQRSNGEACSLAEVLYFSEIVLSIHHQNVASVGSRRPQAVRDYHLGMVRIPCKELITKRSGVSGWYPVTVPEDSRLPSSSTILHSVVGGLELSIHFAHHSDRDRVLEVARGLGWNEYNDDFHEAIVTEADEWHKREDLVNLSVSIPKIWLPLHCLLLAAHKHLHKSTYCYLRYKFYDKEAVCSPLRRPRISEDGQQATVMFDLSENVELIKHQPLVWYLREERMEIQVWRSYGKDTSGPRPQDTDRLIGSAYVDLKVLSENTSRTLTVSGVYPVFKRNVSSLWGAAVRVHLALRSAYHPSNSTRRLSYAEEGSQSEEEEAGPIPPDRYEEKPDGLSKKDKPEAKTETPLLDTKEQPMDDVDLENTFAANIVVERAMHLSLKGTPLTERTEGTPSCCVSFPVAGTSEPISTPVIANTDAPLWNFQHQARLHKELLLDPQQRLVFKVWHKTDVERVLGFASVDLSPLLSGFQTICGWYNIVDFVGQCQGQVKVSITPLQGVAHHKEKVTSQQSSLYQSRPAFCSSISYNYSQLEGLANIPHRDNSGPLFPFLRHEEHMENVRRFHESLQQAEKNTHTAEGLDFLSQSSRSSLLSALRKNLSELDDIQKYFNQKLYRSISNTDTARCASVQSQEVQPLNSEPAEEDSDAKMLLKKSNLLVSQVSNLITGLQSIPKFAPAFSHTEQRLDTQGQSSFQQQQDNNMEPTGPVRTNEREGQHSDTPPFSPLGSLTVSGEKLFEFMGTDIDEKEGHLFAENHHEQGDEQIIQGSSDEEYEEDVIEPRTLNEITNMTDRTSPWSSILSERDSDAVDHPQEQPVNPLAVENNCVVTDFFSSFHQNDLSSIPSTARSSDSQALAEGSRLRKISSSSGSDAESIEFNHGRDPGEQEGDLDEADSEAESQEKEEDPGDDKREEEQQDPITVSSDTDESEHVTYDASQSEHSPPQDEPETDYRSSEPLDRNQCHFDENLDDQPDVSEKPPVPSSNVLSDPVIVPNFFLPPQHLEASMRLLSLSAASEKARDYTPGIPFRRSKRQKPKLTPADLPKEETNRIARIFAAQFPSAEQKSRSNSPSS</sequence>
<dbReference type="SUPFAM" id="SSF49562">
    <property type="entry name" value="C2 domain (Calcium/lipid-binding domain, CaLB)"/>
    <property type="match status" value="3"/>
</dbReference>
<dbReference type="RefSeq" id="XP_018105925.1">
    <property type="nucleotide sequence ID" value="XM_018250436.2"/>
</dbReference>
<dbReference type="GO" id="GO:0005814">
    <property type="term" value="C:centriole"/>
    <property type="evidence" value="ECO:0000318"/>
    <property type="project" value="GO_Central"/>
</dbReference>
<feature type="region of interest" description="Disordered" evidence="1">
    <location>
        <begin position="2027"/>
        <end position="2051"/>
    </location>
</feature>
<dbReference type="InterPro" id="IPR035892">
    <property type="entry name" value="C2_domain_sf"/>
</dbReference>
<feature type="compositionally biased region" description="Basic and acidic residues" evidence="1">
    <location>
        <begin position="2182"/>
        <end position="2199"/>
    </location>
</feature>
<dbReference type="GO" id="GO:0060271">
    <property type="term" value="P:cilium assembly"/>
    <property type="evidence" value="ECO:0000318"/>
    <property type="project" value="GO_Central"/>
</dbReference>
<feature type="domain" description="C2" evidence="2">
    <location>
        <begin position="1135"/>
        <end position="1302"/>
    </location>
</feature>
<feature type="compositionally biased region" description="Polar residues" evidence="1">
    <location>
        <begin position="411"/>
        <end position="421"/>
    </location>
</feature>
<feature type="domain" description="C2" evidence="2">
    <location>
        <begin position="1369"/>
        <end position="1504"/>
    </location>
</feature>
<accession>A0A1L8HB94</accession>
<dbReference type="GO" id="GO:0005815">
    <property type="term" value="C:microtubule organizing center"/>
    <property type="evidence" value="ECO:0000318"/>
    <property type="project" value="GO_Central"/>
</dbReference>
<dbReference type="OMA" id="CYMPVVD"/>
<feature type="compositionally biased region" description="Basic and acidic residues" evidence="1">
    <location>
        <begin position="1562"/>
        <end position="1591"/>
    </location>
</feature>
<feature type="compositionally biased region" description="Basic residues" evidence="1">
    <location>
        <begin position="1"/>
        <end position="16"/>
    </location>
</feature>
<gene>
    <name evidence="4 5" type="primary">c2cd3.S</name>
</gene>
<feature type="domain" description="C2" evidence="2">
    <location>
        <begin position="758"/>
        <end position="887"/>
    </location>
</feature>
<dbReference type="PANTHER" id="PTHR21254:SF1">
    <property type="entry name" value="C2 DOMAIN-CONTAINING PROTEIN 3"/>
    <property type="match status" value="1"/>
</dbReference>
<feature type="region of interest" description="Disordered" evidence="1">
    <location>
        <begin position="1916"/>
        <end position="1961"/>
    </location>
</feature>
<feature type="compositionally biased region" description="Basic and acidic residues" evidence="1">
    <location>
        <begin position="466"/>
        <end position="499"/>
    </location>
</feature>
<keyword evidence="3" id="KW-1185">Reference proteome</keyword>
<feature type="region of interest" description="Disordered" evidence="1">
    <location>
        <begin position="2248"/>
        <end position="2279"/>
    </location>
</feature>
<dbReference type="GeneID" id="108710059"/>
<feature type="region of interest" description="Disordered" evidence="1">
    <location>
        <begin position="1"/>
        <end position="27"/>
    </location>
</feature>
<dbReference type="CTD" id="108710059"/>
<dbReference type="STRING" id="8355.A0A1L8HB94"/>
<dbReference type="InterPro" id="IPR057537">
    <property type="entry name" value="C2_C2CD3_N"/>
</dbReference>